<sequence>GGSKPQYQGEPFGYPTLAVSGTEPSHGTPVEVGKRQFRGSVISFCRVCGRRHAGRVEGSRLYVLLVVLRVTSSCIFLFEDRVARHSRPGLW</sequence>
<dbReference type="EMBL" id="JACEIK010012129">
    <property type="protein sequence ID" value="MCE3216043.1"/>
    <property type="molecule type" value="Genomic_DNA"/>
</dbReference>
<feature type="non-terminal residue" evidence="2">
    <location>
        <position position="1"/>
    </location>
</feature>
<dbReference type="Proteomes" id="UP000823775">
    <property type="component" value="Unassembled WGS sequence"/>
</dbReference>
<evidence type="ECO:0000313" key="2">
    <source>
        <dbReference type="EMBL" id="MCE3216043.1"/>
    </source>
</evidence>
<protein>
    <submittedName>
        <fullName evidence="2">Uncharacterized protein</fullName>
    </submittedName>
</protein>
<keyword evidence="3" id="KW-1185">Reference proteome</keyword>
<proteinExistence type="predicted"/>
<evidence type="ECO:0000256" key="1">
    <source>
        <dbReference type="SAM" id="MobiDB-lite"/>
    </source>
</evidence>
<comment type="caution">
    <text evidence="2">The sequence shown here is derived from an EMBL/GenBank/DDBJ whole genome shotgun (WGS) entry which is preliminary data.</text>
</comment>
<reference evidence="2 3" key="1">
    <citation type="journal article" date="2021" name="BMC Genomics">
        <title>Datura genome reveals duplications of psychoactive alkaloid biosynthetic genes and high mutation rate following tissue culture.</title>
        <authorList>
            <person name="Rajewski A."/>
            <person name="Carter-House D."/>
            <person name="Stajich J."/>
            <person name="Litt A."/>
        </authorList>
    </citation>
    <scope>NUCLEOTIDE SEQUENCE [LARGE SCALE GENOMIC DNA]</scope>
    <source>
        <strain evidence="2">AR-01</strain>
    </source>
</reference>
<feature type="region of interest" description="Disordered" evidence="1">
    <location>
        <begin position="1"/>
        <end position="30"/>
    </location>
</feature>
<accession>A0ABS8WV13</accession>
<name>A0ABS8WV13_DATST</name>
<evidence type="ECO:0000313" key="3">
    <source>
        <dbReference type="Proteomes" id="UP000823775"/>
    </source>
</evidence>
<gene>
    <name evidence="2" type="ORF">HAX54_004571</name>
</gene>
<organism evidence="2 3">
    <name type="scientific">Datura stramonium</name>
    <name type="common">Jimsonweed</name>
    <name type="synonym">Common thornapple</name>
    <dbReference type="NCBI Taxonomy" id="4076"/>
    <lineage>
        <taxon>Eukaryota</taxon>
        <taxon>Viridiplantae</taxon>
        <taxon>Streptophyta</taxon>
        <taxon>Embryophyta</taxon>
        <taxon>Tracheophyta</taxon>
        <taxon>Spermatophyta</taxon>
        <taxon>Magnoliopsida</taxon>
        <taxon>eudicotyledons</taxon>
        <taxon>Gunneridae</taxon>
        <taxon>Pentapetalae</taxon>
        <taxon>asterids</taxon>
        <taxon>lamiids</taxon>
        <taxon>Solanales</taxon>
        <taxon>Solanaceae</taxon>
        <taxon>Solanoideae</taxon>
        <taxon>Datureae</taxon>
        <taxon>Datura</taxon>
    </lineage>
</organism>